<keyword evidence="2" id="KW-1185">Reference proteome</keyword>
<organism evidence="1 2">
    <name type="scientific">Chryseobacterium taeanense</name>
    <dbReference type="NCBI Taxonomy" id="311334"/>
    <lineage>
        <taxon>Bacteria</taxon>
        <taxon>Pseudomonadati</taxon>
        <taxon>Bacteroidota</taxon>
        <taxon>Flavobacteriia</taxon>
        <taxon>Flavobacteriales</taxon>
        <taxon>Weeksellaceae</taxon>
        <taxon>Chryseobacterium group</taxon>
        <taxon>Chryseobacterium</taxon>
    </lineage>
</organism>
<dbReference type="EMBL" id="FNDW01000002">
    <property type="protein sequence ID" value="SDH84237.1"/>
    <property type="molecule type" value="Genomic_DNA"/>
</dbReference>
<protein>
    <submittedName>
        <fullName evidence="1">Uncharacterized protein</fullName>
    </submittedName>
</protein>
<dbReference type="Proteomes" id="UP000198869">
    <property type="component" value="Unassembled WGS sequence"/>
</dbReference>
<gene>
    <name evidence="1" type="ORF">SAMN05421846_102230</name>
</gene>
<proteinExistence type="predicted"/>
<dbReference type="AlphaFoldDB" id="A0A1G8FQ77"/>
<sequence>MYNYKTILPENVYMWYVKINLTELNLKNVSI</sequence>
<evidence type="ECO:0000313" key="1">
    <source>
        <dbReference type="EMBL" id="SDH84237.1"/>
    </source>
</evidence>
<evidence type="ECO:0000313" key="2">
    <source>
        <dbReference type="Proteomes" id="UP000198869"/>
    </source>
</evidence>
<name>A0A1G8FQ77_9FLAO</name>
<reference evidence="2" key="1">
    <citation type="submission" date="2016-10" db="EMBL/GenBank/DDBJ databases">
        <authorList>
            <person name="Varghese N."/>
            <person name="Submissions S."/>
        </authorList>
    </citation>
    <scope>NUCLEOTIDE SEQUENCE [LARGE SCALE GENOMIC DNA]</scope>
    <source>
        <strain evidence="2">DSM 17071</strain>
    </source>
</reference>
<accession>A0A1G8FQ77</accession>